<accession>A0A6S6QWX0</accession>
<organism evidence="1 2">
    <name type="scientific">Terrihabitans soli</name>
    <dbReference type="NCBI Taxonomy" id="708113"/>
    <lineage>
        <taxon>Bacteria</taxon>
        <taxon>Pseudomonadati</taxon>
        <taxon>Pseudomonadota</taxon>
        <taxon>Alphaproteobacteria</taxon>
        <taxon>Hyphomicrobiales</taxon>
        <taxon>Terrihabitans</taxon>
    </lineage>
</organism>
<proteinExistence type="predicted"/>
<evidence type="ECO:0000313" key="1">
    <source>
        <dbReference type="EMBL" id="BCJ91742.1"/>
    </source>
</evidence>
<name>A0A6S6QWX0_9HYPH</name>
<dbReference type="AlphaFoldDB" id="A0A6S6QWX0"/>
<reference evidence="1 2" key="1">
    <citation type="submission" date="2020-08" db="EMBL/GenBank/DDBJ databases">
        <title>Genome sequence of Rhizobiales bacterium strain IZ6.</title>
        <authorList>
            <person name="Nakai R."/>
            <person name="Naganuma T."/>
        </authorList>
    </citation>
    <scope>NUCLEOTIDE SEQUENCE [LARGE SCALE GENOMIC DNA]</scope>
    <source>
        <strain evidence="1 2">IZ6</strain>
    </source>
</reference>
<dbReference type="RefSeq" id="WP_222875366.1">
    <property type="nucleotide sequence ID" value="NZ_AP023361.1"/>
</dbReference>
<dbReference type="EMBL" id="AP023361">
    <property type="protein sequence ID" value="BCJ91742.1"/>
    <property type="molecule type" value="Genomic_DNA"/>
</dbReference>
<gene>
    <name evidence="1" type="ORF">IZ6_24770</name>
</gene>
<protein>
    <submittedName>
        <fullName evidence="1">Uncharacterized protein</fullName>
    </submittedName>
</protein>
<evidence type="ECO:0000313" key="2">
    <source>
        <dbReference type="Proteomes" id="UP000515317"/>
    </source>
</evidence>
<dbReference type="KEGG" id="tso:IZ6_24770"/>
<keyword evidence="2" id="KW-1185">Reference proteome</keyword>
<sequence>MTVQRRTQAELIWAMNEWLKTTSLSTFQRSLISDLKACAERGADEFYDRAVEFFEFFEGHMINAIFRARREGVGRSWPANAEAS</sequence>
<dbReference type="Proteomes" id="UP000515317">
    <property type="component" value="Chromosome"/>
</dbReference>